<dbReference type="InterPro" id="IPR049886">
    <property type="entry name" value="CFI_box_CTERM_dom"/>
</dbReference>
<dbReference type="InterPro" id="IPR011990">
    <property type="entry name" value="TPR-like_helical_dom_sf"/>
</dbReference>
<reference evidence="3 4" key="1">
    <citation type="submission" date="2010-07" db="EMBL/GenBank/DDBJ databases">
        <title>The draft genome of Paenibacillus curdlanolyticus YK9.</title>
        <authorList>
            <consortium name="US DOE Joint Genome Institute (JGI-PGF)"/>
            <person name="Lucas S."/>
            <person name="Copeland A."/>
            <person name="Lapidus A."/>
            <person name="Cheng J.-F."/>
            <person name="Bruce D."/>
            <person name="Goodwin L."/>
            <person name="Pitluck S."/>
            <person name="Land M.L."/>
            <person name="Hauser L."/>
            <person name="Chang Y.-J."/>
            <person name="Jeffries C."/>
            <person name="Anderson I.J."/>
            <person name="Johnson E."/>
            <person name="Loganathan U."/>
            <person name="Mulhopadhyay B."/>
            <person name="Kyrpides N."/>
            <person name="Woyke T.J."/>
        </authorList>
    </citation>
    <scope>NUCLEOTIDE SEQUENCE [LARGE SCALE GENOMIC DNA]</scope>
    <source>
        <strain evidence="3 4">YK9</strain>
    </source>
</reference>
<dbReference type="STRING" id="717606.PaecuDRAFT_2322"/>
<keyword evidence="4" id="KW-1185">Reference proteome</keyword>
<dbReference type="SUPFAM" id="SSF81901">
    <property type="entry name" value="HCP-like"/>
    <property type="match status" value="1"/>
</dbReference>
<dbReference type="NCBIfam" id="NF041770">
    <property type="entry name" value="CFI_box_CTERM"/>
    <property type="match status" value="1"/>
</dbReference>
<dbReference type="EMBL" id="AEDD01000005">
    <property type="protein sequence ID" value="EFM11069.1"/>
    <property type="molecule type" value="Genomic_DNA"/>
</dbReference>
<dbReference type="InterPro" id="IPR026870">
    <property type="entry name" value="Zinc_ribbon_dom"/>
</dbReference>
<dbReference type="Gene3D" id="1.25.40.10">
    <property type="entry name" value="Tetratricopeptide repeat domain"/>
    <property type="match status" value="1"/>
</dbReference>
<dbReference type="CDD" id="cd06974">
    <property type="entry name" value="TerD_like"/>
    <property type="match status" value="1"/>
</dbReference>
<feature type="domain" description="Zinc-ribbon" evidence="2">
    <location>
        <begin position="363"/>
        <end position="385"/>
    </location>
</feature>
<evidence type="ECO:0000313" key="4">
    <source>
        <dbReference type="Proteomes" id="UP000005387"/>
    </source>
</evidence>
<gene>
    <name evidence="3" type="ORF">PaecuDRAFT_2322</name>
</gene>
<evidence type="ECO:0000313" key="3">
    <source>
        <dbReference type="EMBL" id="EFM11069.1"/>
    </source>
</evidence>
<evidence type="ECO:0000259" key="2">
    <source>
        <dbReference type="Pfam" id="PF13240"/>
    </source>
</evidence>
<dbReference type="InterPro" id="IPR003325">
    <property type="entry name" value="TerD"/>
</dbReference>
<dbReference type="Proteomes" id="UP000005387">
    <property type="component" value="Unassembled WGS sequence"/>
</dbReference>
<sequence>MLNVISLSKGANTSLASGGNVTVELQWASASVLDVSCFMVNAEGKVPSDAYMIFYNQTTDPEQSVCLETSEANKTVFTMNLDAISPTIHKCFLTATLDGDETFHSVNGLGVTAKVPNGEVQYQVDDATDEKALVLVEIYRHQGSFKIRAIGRGFNGGLKPLAESFGVQVDEEEQSLVSSETEPLTPVEPTLPLLPASEPNAVSVDAIIAQLKRAGLEAEHPEELKASEFGDRRKEGKRIYVPNLGEGNGGRLFEFGTLADLQFAKHHYDHLSGIGFFSHTHARGLFLLQMNGAMKHDEFEKYTNAMNDLITVDHEEHEKAVYHNAEQAADIEQMIQDKIVDLLTENNVEKPPHGSNPTGQTNFCSSCGSQLVQNAKFCSNCGTPVAAPVPVAAAAVNQVELAPEMPVRSDTDTQAKAAAPSSSVTFQLLGRTLSFSEDMVEYNKLRRMFSTYASKSKTDFVAYYNTYVKSFDDLFDKAFPTFIESVIASLKFGVSVLMKYDVDDVDFDRLASFAAEDLDMQKYIAPFVEAAEKIEEYAESLSSYRELSRAGRSRWQGGGFGLGGAIKGALTAGVLNMGTGMVRGIGDSLTNAGDRAKIAGMKKDIFTDHRTLALLTEGVHECCFGVFFSVWQILEDEDRIPVIAFDTERLNARANNLVEHYASDKSLYNKAVDALCECIQHYPYSVSYYTNLYSIARDSRQEALKAAKYFGLESEYREAIVDLDRSRLANIKAMPDDTLEQIAAKRQKLNGLRQDNPDIDVNALQSSLGEKKNLLTRQMKQQASVAAGLEQVGAIRKPIDEAIRNGNLAYVWAQIDNGNVYAEYALEKHYKDTVCHNSIEKYNVSEMESLLSDVQKRANSGHIYAQYLIADMEYAMYGRDRRNSSKEKAAASVVIDMAAKGNISAIAMQGFWGSQGYNNATSNKSSAIALLEKAASRQQPTALAWLGSFYRSGEHGLSIDKEKAEMMLKLAATYGQPYGIKELDKLNSGSTSSSCFITTAVCRSLGRADDGYELTAFRAFRDNWLSEQADGERLIQEYYSVAPIIVNHIDAEADRETIYSRIWNDYLEACLRAIENGSYQRCKDIYCGMVNDLKLRYL</sequence>
<dbReference type="Pfam" id="PF02342">
    <property type="entry name" value="TerD"/>
    <property type="match status" value="1"/>
</dbReference>
<dbReference type="eggNOG" id="COG2310">
    <property type="taxonomic scope" value="Bacteria"/>
</dbReference>
<dbReference type="InterPro" id="IPR051324">
    <property type="entry name" value="Stress/Tellurium_Resist"/>
</dbReference>
<evidence type="ECO:0000259" key="1">
    <source>
        <dbReference type="Pfam" id="PF02342"/>
    </source>
</evidence>
<dbReference type="OrthoDB" id="3078607at2"/>
<accession>E0I9I5</accession>
<dbReference type="RefSeq" id="WP_006038318.1">
    <property type="nucleotide sequence ID" value="NZ_AEDD01000005.1"/>
</dbReference>
<dbReference type="PANTHER" id="PTHR32097">
    <property type="entry name" value="CAMP-BINDING PROTEIN 1-RELATED"/>
    <property type="match status" value="1"/>
</dbReference>
<dbReference type="PANTHER" id="PTHR32097:SF3">
    <property type="entry name" value="TELLURITE RESISTANCE PROTEIN"/>
    <property type="match status" value="1"/>
</dbReference>
<dbReference type="Pfam" id="PF13240">
    <property type="entry name" value="Zn_Ribbon_1"/>
    <property type="match status" value="1"/>
</dbReference>
<feature type="domain" description="TerD" evidence="1">
    <location>
        <begin position="5"/>
        <end position="165"/>
    </location>
</feature>
<proteinExistence type="predicted"/>
<dbReference type="AlphaFoldDB" id="E0I9I5"/>
<organism evidence="3 4">
    <name type="scientific">Paenibacillus curdlanolyticus YK9</name>
    <dbReference type="NCBI Taxonomy" id="717606"/>
    <lineage>
        <taxon>Bacteria</taxon>
        <taxon>Bacillati</taxon>
        <taxon>Bacillota</taxon>
        <taxon>Bacilli</taxon>
        <taxon>Bacillales</taxon>
        <taxon>Paenibacillaceae</taxon>
        <taxon>Paenibacillus</taxon>
    </lineage>
</organism>
<protein>
    <submittedName>
        <fullName evidence="3">Stress protein</fullName>
    </submittedName>
</protein>
<dbReference type="Gene3D" id="2.60.60.30">
    <property type="entry name" value="sav2460 like domains"/>
    <property type="match status" value="1"/>
</dbReference>
<name>E0I9I5_9BACL</name>